<dbReference type="EMBL" id="JQ665880">
    <property type="protein sequence ID" value="AFJ91487.1"/>
    <property type="molecule type" value="Genomic_DNA"/>
</dbReference>
<organism evidence="2">
    <name type="scientific">Rhizobium meliloti</name>
    <name type="common">Ensifer meliloti</name>
    <name type="synonym">Sinorhizobium meliloti</name>
    <dbReference type="NCBI Taxonomy" id="382"/>
    <lineage>
        <taxon>Bacteria</taxon>
        <taxon>Pseudomonadati</taxon>
        <taxon>Pseudomonadota</taxon>
        <taxon>Alphaproteobacteria</taxon>
        <taxon>Hyphomicrobiales</taxon>
        <taxon>Rhizobiaceae</taxon>
        <taxon>Sinorhizobium/Ensifer group</taxon>
        <taxon>Sinorhizobium</taxon>
    </lineage>
</organism>
<protein>
    <submittedName>
        <fullName evidence="2">Uncharacterized protein</fullName>
    </submittedName>
</protein>
<dbReference type="AlphaFoldDB" id="I2E1W9"/>
<proteinExistence type="predicted"/>
<name>I2E1W9_RHIML</name>
<keyword evidence="1" id="KW-1133">Transmembrane helix</keyword>
<feature type="transmembrane region" description="Helical" evidence="1">
    <location>
        <begin position="21"/>
        <end position="42"/>
    </location>
</feature>
<accession>I2E1W9</accession>
<keyword evidence="2" id="KW-0614">Plasmid</keyword>
<geneLocation type="plasmid" evidence="2">
    <name>pHRC017</name>
</geneLocation>
<gene>
    <name evidence="2" type="ORF">pHRC017_0412</name>
</gene>
<evidence type="ECO:0000256" key="1">
    <source>
        <dbReference type="SAM" id="Phobius"/>
    </source>
</evidence>
<sequence length="75" mass="8261">MTAISRELVPLPASRIICRNCLMVSLLFAGIKISTLLVVHLMPKLLTQGVIFSAENRPVFDRNRGRLQIGMVAGL</sequence>
<evidence type="ECO:0000313" key="2">
    <source>
        <dbReference type="EMBL" id="AFJ91487.1"/>
    </source>
</evidence>
<keyword evidence="1" id="KW-0472">Membrane</keyword>
<reference evidence="2" key="1">
    <citation type="journal article" date="2012" name="Mol. Plant Microbe Interact.">
        <title>Rhizobial plasmids that cause impaired symbiotic nitrogen fixation and enhanced host invasion.</title>
        <authorList>
            <person name="Crook M.B."/>
            <person name="Lindsay D.P."/>
            <person name="Biggs M.B."/>
            <person name="Bentley J.S."/>
            <person name="Price J.C."/>
            <person name="Clement S.C."/>
            <person name="Clement M.J."/>
            <person name="Long S.R."/>
            <person name="Griffitts J.S."/>
        </authorList>
    </citation>
    <scope>NUCLEOTIDE SEQUENCE</scope>
    <source>
        <strain evidence="2">C017</strain>
        <plasmid evidence="2">pHRC017</plasmid>
    </source>
</reference>
<keyword evidence="1" id="KW-0812">Transmembrane</keyword>